<dbReference type="InterPro" id="IPR036388">
    <property type="entry name" value="WH-like_DNA-bd_sf"/>
</dbReference>
<accession>A0A059F2T8</accession>
<dbReference type="OrthoDB" id="428974at2759"/>
<evidence type="ECO:0000313" key="4">
    <source>
        <dbReference type="EMBL" id="KCZ81505.1"/>
    </source>
</evidence>
<dbReference type="InterPro" id="IPR001266">
    <property type="entry name" value="Ribosomal_eS19"/>
</dbReference>
<dbReference type="GO" id="GO:0022627">
    <property type="term" value="C:cytosolic small ribosomal subunit"/>
    <property type="evidence" value="ECO:0007669"/>
    <property type="project" value="TreeGrafter"/>
</dbReference>
<evidence type="ECO:0008006" key="6">
    <source>
        <dbReference type="Google" id="ProtNLM"/>
    </source>
</evidence>
<reference evidence="5" key="1">
    <citation type="submission" date="2013-02" db="EMBL/GenBank/DDBJ databases">
        <authorList>
            <consortium name="The Broad Institute Genome Sequencing Platform"/>
            <person name="Cuomo C."/>
            <person name="Becnel J."/>
            <person name="Sanscrainte N."/>
            <person name="Walker B."/>
            <person name="Young S.K."/>
            <person name="Zeng Q."/>
            <person name="Gargeya S."/>
            <person name="Fitzgerald M."/>
            <person name="Haas B."/>
            <person name="Abouelleil A."/>
            <person name="Alvarado L."/>
            <person name="Arachchi H.M."/>
            <person name="Berlin A.M."/>
            <person name="Chapman S.B."/>
            <person name="Dewar J."/>
            <person name="Goldberg J."/>
            <person name="Griggs A."/>
            <person name="Gujja S."/>
            <person name="Hansen M."/>
            <person name="Howarth C."/>
            <person name="Imamovic A."/>
            <person name="Larimer J."/>
            <person name="McCowan C."/>
            <person name="Murphy C."/>
            <person name="Neiman D."/>
            <person name="Pearson M."/>
            <person name="Priest M."/>
            <person name="Roberts A."/>
            <person name="Saif S."/>
            <person name="Shea T."/>
            <person name="Sisk P."/>
            <person name="Sykes S."/>
            <person name="Wortman J."/>
            <person name="Nusbaum C."/>
            <person name="Birren B."/>
        </authorList>
    </citation>
    <scope>NUCLEOTIDE SEQUENCE [LARGE SCALE GENOMIC DNA]</scope>
    <source>
        <strain evidence="5">PRA339</strain>
    </source>
</reference>
<comment type="similarity">
    <text evidence="1">Belongs to the eukaryotic ribosomal protein eS19 family.</text>
</comment>
<dbReference type="Gene3D" id="1.10.10.10">
    <property type="entry name" value="Winged helix-like DNA-binding domain superfamily/Winged helix DNA-binding domain"/>
    <property type="match status" value="1"/>
</dbReference>
<dbReference type="GO" id="GO:0006412">
    <property type="term" value="P:translation"/>
    <property type="evidence" value="ECO:0007669"/>
    <property type="project" value="InterPro"/>
</dbReference>
<dbReference type="GO" id="GO:0003735">
    <property type="term" value="F:structural constituent of ribosome"/>
    <property type="evidence" value="ECO:0007669"/>
    <property type="project" value="InterPro"/>
</dbReference>
<evidence type="ECO:0000313" key="5">
    <source>
        <dbReference type="Proteomes" id="UP000030655"/>
    </source>
</evidence>
<keyword evidence="3" id="KW-0687">Ribonucleoprotein</keyword>
<reference evidence="4 5" key="2">
    <citation type="submission" date="2014-03" db="EMBL/GenBank/DDBJ databases">
        <title>The Genome Sequence of Anncaliia algerae insect isolate PRA339.</title>
        <authorList>
            <consortium name="The Broad Institute Genome Sequencing Platform"/>
            <consortium name="The Broad Institute Genome Sequencing Center for Infectious Disease"/>
            <person name="Cuomo C."/>
            <person name="Becnel J."/>
            <person name="Sanscrainte N."/>
            <person name="Walker B."/>
            <person name="Young S.K."/>
            <person name="Zeng Q."/>
            <person name="Gargeya S."/>
            <person name="Fitzgerald M."/>
            <person name="Haas B."/>
            <person name="Abouelleil A."/>
            <person name="Alvarado L."/>
            <person name="Arachchi H.M."/>
            <person name="Berlin A.M."/>
            <person name="Chapman S.B."/>
            <person name="Dewar J."/>
            <person name="Goldberg J."/>
            <person name="Griggs A."/>
            <person name="Gujja S."/>
            <person name="Hansen M."/>
            <person name="Howarth C."/>
            <person name="Imamovic A."/>
            <person name="Larimer J."/>
            <person name="McCowan C."/>
            <person name="Murphy C."/>
            <person name="Neiman D."/>
            <person name="Pearson M."/>
            <person name="Priest M."/>
            <person name="Roberts A."/>
            <person name="Saif S."/>
            <person name="Shea T."/>
            <person name="Sisk P."/>
            <person name="Sykes S."/>
            <person name="Wortman J."/>
            <person name="Nusbaum C."/>
            <person name="Birren B."/>
        </authorList>
    </citation>
    <scope>NUCLEOTIDE SEQUENCE [LARGE SCALE GENOMIC DNA]</scope>
    <source>
        <strain evidence="4 5">PRA339</strain>
    </source>
</reference>
<gene>
    <name evidence="4" type="ORF">H312_01083</name>
</gene>
<name>A0A059F2T8_9MICR</name>
<keyword evidence="2" id="KW-0689">Ribosomal protein</keyword>
<dbReference type="SUPFAM" id="SSF46785">
    <property type="entry name" value="Winged helix' DNA-binding domain"/>
    <property type="match status" value="1"/>
</dbReference>
<dbReference type="GO" id="GO:0003723">
    <property type="term" value="F:RNA binding"/>
    <property type="evidence" value="ECO:0007669"/>
    <property type="project" value="TreeGrafter"/>
</dbReference>
<dbReference type="AlphaFoldDB" id="A0A059F2T8"/>
<dbReference type="Pfam" id="PF01090">
    <property type="entry name" value="Ribosomal_S19e"/>
    <property type="match status" value="1"/>
</dbReference>
<proteinExistence type="inferred from homology"/>
<dbReference type="SMART" id="SM01413">
    <property type="entry name" value="Ribosomal_S19e"/>
    <property type="match status" value="1"/>
</dbReference>
<dbReference type="PANTHER" id="PTHR11710">
    <property type="entry name" value="40S RIBOSOMAL PROTEIN S19"/>
    <property type="match status" value="1"/>
</dbReference>
<dbReference type="PANTHER" id="PTHR11710:SF0">
    <property type="entry name" value="40S RIBOSOMAL PROTEIN S19"/>
    <property type="match status" value="1"/>
</dbReference>
<dbReference type="EMBL" id="KK365141">
    <property type="protein sequence ID" value="KCZ81505.1"/>
    <property type="molecule type" value="Genomic_DNA"/>
</dbReference>
<dbReference type="VEuPathDB" id="MicrosporidiaDB:H312_01083"/>
<keyword evidence="5" id="KW-1185">Reference proteome</keyword>
<dbReference type="STRING" id="1288291.A0A059F2T8"/>
<protein>
    <recommendedName>
        <fullName evidence="6">Ribosomal protein S19e</fullName>
    </recommendedName>
</protein>
<dbReference type="Proteomes" id="UP000030655">
    <property type="component" value="Unassembled WGS sequence"/>
</dbReference>
<organism evidence="4 5">
    <name type="scientific">Anncaliia algerae PRA339</name>
    <dbReference type="NCBI Taxonomy" id="1288291"/>
    <lineage>
        <taxon>Eukaryota</taxon>
        <taxon>Fungi</taxon>
        <taxon>Fungi incertae sedis</taxon>
        <taxon>Microsporidia</taxon>
        <taxon>Tubulinosematoidea</taxon>
        <taxon>Tubulinosematidae</taxon>
        <taxon>Anncaliia</taxon>
    </lineage>
</organism>
<evidence type="ECO:0000256" key="2">
    <source>
        <dbReference type="ARBA" id="ARBA00022980"/>
    </source>
</evidence>
<dbReference type="GO" id="GO:0000028">
    <property type="term" value="P:ribosomal small subunit assembly"/>
    <property type="evidence" value="ECO:0007669"/>
    <property type="project" value="TreeGrafter"/>
</dbReference>
<dbReference type="HOGENOM" id="CLU_108559_0_0_1"/>
<evidence type="ECO:0000256" key="1">
    <source>
        <dbReference type="ARBA" id="ARBA00010014"/>
    </source>
</evidence>
<dbReference type="InterPro" id="IPR036390">
    <property type="entry name" value="WH_DNA-bd_sf"/>
</dbReference>
<sequence>MIETVHKLKASEFNSKVSQYLKKQNLITVPINYDVIKTSHGKQRAPQDPDWYYIRSAAVLRHLALSEEGLTVRYFAKKFGCSKNRGTRPSKHVNSYFSIIKNIFNAFEELQWIDNNNKRNLTQKGKEELKKIVELSL</sequence>
<evidence type="ECO:0000256" key="3">
    <source>
        <dbReference type="ARBA" id="ARBA00023274"/>
    </source>
</evidence>